<dbReference type="AlphaFoldDB" id="A0A914PUD2"/>
<proteinExistence type="predicted"/>
<keyword evidence="1" id="KW-1185">Reference proteome</keyword>
<evidence type="ECO:0000313" key="1">
    <source>
        <dbReference type="Proteomes" id="UP000887578"/>
    </source>
</evidence>
<reference evidence="2" key="1">
    <citation type="submission" date="2022-11" db="UniProtKB">
        <authorList>
            <consortium name="WormBaseParasite"/>
        </authorList>
    </citation>
    <scope>IDENTIFICATION</scope>
</reference>
<sequence length="74" mass="8475">MVKEAISPMMKEAVASVATTVASSILMPSDVFLPEEENDSDERPRFKPRLVRGRRVFRIKKRQIESCLLVFFCS</sequence>
<dbReference type="WBParaSite" id="PDA_v2.g22344.t1">
    <property type="protein sequence ID" value="PDA_v2.g22344.t1"/>
    <property type="gene ID" value="PDA_v2.g22344"/>
</dbReference>
<protein>
    <submittedName>
        <fullName evidence="2">Uncharacterized protein</fullName>
    </submittedName>
</protein>
<name>A0A914PUD2_9BILA</name>
<evidence type="ECO:0000313" key="2">
    <source>
        <dbReference type="WBParaSite" id="PDA_v2.g22344.t1"/>
    </source>
</evidence>
<accession>A0A914PUD2</accession>
<dbReference type="Proteomes" id="UP000887578">
    <property type="component" value="Unplaced"/>
</dbReference>
<organism evidence="1 2">
    <name type="scientific">Panagrolaimus davidi</name>
    <dbReference type="NCBI Taxonomy" id="227884"/>
    <lineage>
        <taxon>Eukaryota</taxon>
        <taxon>Metazoa</taxon>
        <taxon>Ecdysozoa</taxon>
        <taxon>Nematoda</taxon>
        <taxon>Chromadorea</taxon>
        <taxon>Rhabditida</taxon>
        <taxon>Tylenchina</taxon>
        <taxon>Panagrolaimomorpha</taxon>
        <taxon>Panagrolaimoidea</taxon>
        <taxon>Panagrolaimidae</taxon>
        <taxon>Panagrolaimus</taxon>
    </lineage>
</organism>